<evidence type="ECO:0000256" key="1">
    <source>
        <dbReference type="SAM" id="Phobius"/>
    </source>
</evidence>
<gene>
    <name evidence="3" type="ORF">GCM10009755_03480</name>
</gene>
<evidence type="ECO:0000259" key="2">
    <source>
        <dbReference type="Pfam" id="PF13472"/>
    </source>
</evidence>
<proteinExistence type="predicted"/>
<dbReference type="Proteomes" id="UP001500755">
    <property type="component" value="Unassembled WGS sequence"/>
</dbReference>
<protein>
    <recommendedName>
        <fullName evidence="2">SGNH hydrolase-type esterase domain-containing protein</fullName>
    </recommendedName>
</protein>
<comment type="caution">
    <text evidence="3">The sequence shown here is derived from an EMBL/GenBank/DDBJ whole genome shotgun (WGS) entry which is preliminary data.</text>
</comment>
<dbReference type="InterPro" id="IPR036514">
    <property type="entry name" value="SGNH_hydro_sf"/>
</dbReference>
<feature type="domain" description="SGNH hydrolase-type esterase" evidence="2">
    <location>
        <begin position="78"/>
        <end position="255"/>
    </location>
</feature>
<evidence type="ECO:0000313" key="3">
    <source>
        <dbReference type="EMBL" id="GAA1999300.1"/>
    </source>
</evidence>
<dbReference type="Pfam" id="PF13472">
    <property type="entry name" value="Lipase_GDSL_2"/>
    <property type="match status" value="1"/>
</dbReference>
<keyword evidence="4" id="KW-1185">Reference proteome</keyword>
<dbReference type="Gene3D" id="3.40.50.1110">
    <property type="entry name" value="SGNH hydrolase"/>
    <property type="match status" value="1"/>
</dbReference>
<keyword evidence="1" id="KW-0472">Membrane</keyword>
<name>A0ABN2T5K7_9MICO</name>
<evidence type="ECO:0000313" key="4">
    <source>
        <dbReference type="Proteomes" id="UP001500755"/>
    </source>
</evidence>
<sequence>MDIDANVTTPAGRTLSGALIGTALGTLGGVVATGAAFYGRSLWTIRKQSSAHPKFWRARLAEHDETAHEAADLLNYVVLGDSAASGVGVADPERGYVVHVENELAELTGRPVRTTNLSVPGASSWLLMEHQLPLFDNVQAELRETTGRGADIVTCIIGGNDIIDPNFTLEGFEWTLVRLFAKLPAGTVVSTIPSFGIPPYESRVRAANDLIHAEVIKHDLVLADLYVETRKLWPVKYFFHCSGDFFHPNARGYRLWGDVVWSGVQEAWHFHQETTDQDNAVISSRSSDPAPRP</sequence>
<reference evidence="3 4" key="1">
    <citation type="journal article" date="2019" name="Int. J. Syst. Evol. Microbiol.">
        <title>The Global Catalogue of Microorganisms (GCM) 10K type strain sequencing project: providing services to taxonomists for standard genome sequencing and annotation.</title>
        <authorList>
            <consortium name="The Broad Institute Genomics Platform"/>
            <consortium name="The Broad Institute Genome Sequencing Center for Infectious Disease"/>
            <person name="Wu L."/>
            <person name="Ma J."/>
        </authorList>
    </citation>
    <scope>NUCLEOTIDE SEQUENCE [LARGE SCALE GENOMIC DNA]</scope>
    <source>
        <strain evidence="3 4">JCM 14546</strain>
    </source>
</reference>
<keyword evidence="1" id="KW-0812">Transmembrane</keyword>
<keyword evidence="1" id="KW-1133">Transmembrane helix</keyword>
<dbReference type="RefSeq" id="WP_344306413.1">
    <property type="nucleotide sequence ID" value="NZ_BAAANO010000004.1"/>
</dbReference>
<dbReference type="SUPFAM" id="SSF52266">
    <property type="entry name" value="SGNH hydrolase"/>
    <property type="match status" value="1"/>
</dbReference>
<dbReference type="InterPro" id="IPR013830">
    <property type="entry name" value="SGNH_hydro"/>
</dbReference>
<dbReference type="EMBL" id="BAAANO010000004">
    <property type="protein sequence ID" value="GAA1999300.1"/>
    <property type="molecule type" value="Genomic_DNA"/>
</dbReference>
<organism evidence="3 4">
    <name type="scientific">Brevibacterium samyangense</name>
    <dbReference type="NCBI Taxonomy" id="366888"/>
    <lineage>
        <taxon>Bacteria</taxon>
        <taxon>Bacillati</taxon>
        <taxon>Actinomycetota</taxon>
        <taxon>Actinomycetes</taxon>
        <taxon>Micrococcales</taxon>
        <taxon>Brevibacteriaceae</taxon>
        <taxon>Brevibacterium</taxon>
    </lineage>
</organism>
<accession>A0ABN2T5K7</accession>
<feature type="transmembrane region" description="Helical" evidence="1">
    <location>
        <begin position="15"/>
        <end position="38"/>
    </location>
</feature>